<dbReference type="InterPro" id="IPR029063">
    <property type="entry name" value="SAM-dependent_MTases_sf"/>
</dbReference>
<evidence type="ECO:0000256" key="7">
    <source>
        <dbReference type="ARBA" id="ARBA00022694"/>
    </source>
</evidence>
<dbReference type="EC" id="2.1.1.33" evidence="3"/>
<keyword evidence="7" id="KW-0819">tRNA processing</keyword>
<keyword evidence="6" id="KW-0949">S-adenosyl-L-methionine</keyword>
<dbReference type="GO" id="GO:0032259">
    <property type="term" value="P:methylation"/>
    <property type="evidence" value="ECO:0007669"/>
    <property type="project" value="UniProtKB-KW"/>
</dbReference>
<evidence type="ECO:0000256" key="2">
    <source>
        <dbReference type="ARBA" id="ARBA00003015"/>
    </source>
</evidence>
<proteinExistence type="predicted"/>
<evidence type="ECO:0000313" key="8">
    <source>
        <dbReference type="EMBL" id="WOJ97253.1"/>
    </source>
</evidence>
<comment type="catalytic activity">
    <reaction evidence="1">
        <text>guanosine(46) in tRNA + S-adenosyl-L-methionine = N(7)-methylguanosine(46) in tRNA + S-adenosyl-L-homocysteine</text>
        <dbReference type="Rhea" id="RHEA:42708"/>
        <dbReference type="Rhea" id="RHEA-COMP:10188"/>
        <dbReference type="Rhea" id="RHEA-COMP:10189"/>
        <dbReference type="ChEBI" id="CHEBI:57856"/>
        <dbReference type="ChEBI" id="CHEBI:59789"/>
        <dbReference type="ChEBI" id="CHEBI:74269"/>
        <dbReference type="ChEBI" id="CHEBI:74480"/>
        <dbReference type="EC" id="2.1.1.33"/>
    </reaction>
</comment>
<sequence length="190" mass="21274">MQDVDLPALEQLDRALQDHAGPVVLDSFCGTGQSTAILCSRRTDALVIGVDKSSHRLNRQPALPENGLLLQAHCEAIWRHLVERGIKLSTHKILYPNPWPKPGHLGRRVHGHPAFPLLLRLGGHLELRSNWQTYVEEFGVALGLLGHASRVAVVPKEETSLTLFEEKYRQSGHELWSINTNIRVSEPLED</sequence>
<dbReference type="PROSITE" id="PS51625">
    <property type="entry name" value="SAM_MT_TRMB"/>
    <property type="match status" value="1"/>
</dbReference>
<keyword evidence="4 8" id="KW-0489">Methyltransferase</keyword>
<keyword evidence="5" id="KW-0808">Transferase</keyword>
<evidence type="ECO:0000256" key="4">
    <source>
        <dbReference type="ARBA" id="ARBA00022603"/>
    </source>
</evidence>
<keyword evidence="9" id="KW-1185">Reference proteome</keyword>
<dbReference type="Proteomes" id="UP001626549">
    <property type="component" value="Chromosome"/>
</dbReference>
<accession>A0ABZ0IEY6</accession>
<dbReference type="GO" id="GO:0008168">
    <property type="term" value="F:methyltransferase activity"/>
    <property type="evidence" value="ECO:0007669"/>
    <property type="project" value="UniProtKB-KW"/>
</dbReference>
<evidence type="ECO:0000256" key="6">
    <source>
        <dbReference type="ARBA" id="ARBA00022691"/>
    </source>
</evidence>
<evidence type="ECO:0000256" key="1">
    <source>
        <dbReference type="ARBA" id="ARBA00000142"/>
    </source>
</evidence>
<organism evidence="8 9">
    <name type="scientific">Congregibacter brevis</name>
    <dbReference type="NCBI Taxonomy" id="3081201"/>
    <lineage>
        <taxon>Bacteria</taxon>
        <taxon>Pseudomonadati</taxon>
        <taxon>Pseudomonadota</taxon>
        <taxon>Gammaproteobacteria</taxon>
        <taxon>Cellvibrionales</taxon>
        <taxon>Halieaceae</taxon>
        <taxon>Congregibacter</taxon>
    </lineage>
</organism>
<comment type="function">
    <text evidence="2">Catalyzes the formation of N(7)-methylguanine at position 46 (m7G46) in tRNA.</text>
</comment>
<dbReference type="InterPro" id="IPR003358">
    <property type="entry name" value="tRNA_(Gua-N-7)_MeTrfase_Trmb"/>
</dbReference>
<protein>
    <recommendedName>
        <fullName evidence="3">tRNA (guanine(46)-N(7))-methyltransferase</fullName>
        <ecNumber evidence="3">2.1.1.33</ecNumber>
    </recommendedName>
</protein>
<dbReference type="Pfam" id="PF02390">
    <property type="entry name" value="Methyltransf_4"/>
    <property type="match status" value="1"/>
</dbReference>
<evidence type="ECO:0000256" key="5">
    <source>
        <dbReference type="ARBA" id="ARBA00022679"/>
    </source>
</evidence>
<name>A0ABZ0IEY6_9GAMM</name>
<evidence type="ECO:0000256" key="3">
    <source>
        <dbReference type="ARBA" id="ARBA00011977"/>
    </source>
</evidence>
<dbReference type="RefSeq" id="WP_407327992.1">
    <property type="nucleotide sequence ID" value="NZ_CP136865.1"/>
</dbReference>
<dbReference type="Gene3D" id="3.40.50.150">
    <property type="entry name" value="Vaccinia Virus protein VP39"/>
    <property type="match status" value="1"/>
</dbReference>
<reference evidence="8 9" key="1">
    <citation type="submission" date="2023-10" db="EMBL/GenBank/DDBJ databases">
        <title>Two novel species belonging to the OM43/NOR5 clade.</title>
        <authorList>
            <person name="Park M."/>
        </authorList>
    </citation>
    <scope>NUCLEOTIDE SEQUENCE [LARGE SCALE GENOMIC DNA]</scope>
    <source>
        <strain evidence="8 9">IMCC45268</strain>
    </source>
</reference>
<dbReference type="SUPFAM" id="SSF53335">
    <property type="entry name" value="S-adenosyl-L-methionine-dependent methyltransferases"/>
    <property type="match status" value="1"/>
</dbReference>
<gene>
    <name evidence="8" type="ORF">R0137_01460</name>
</gene>
<dbReference type="EMBL" id="CP136865">
    <property type="protein sequence ID" value="WOJ97253.1"/>
    <property type="molecule type" value="Genomic_DNA"/>
</dbReference>
<evidence type="ECO:0000313" key="9">
    <source>
        <dbReference type="Proteomes" id="UP001626549"/>
    </source>
</evidence>